<dbReference type="InterPro" id="IPR018846">
    <property type="entry name" value="Beta-prop_RSE1/DDB1/CPSF1_1st"/>
</dbReference>
<dbReference type="Gene3D" id="2.130.10.10">
    <property type="entry name" value="YVTN repeat-like/Quinoprotein amine dehydrogenase"/>
    <property type="match status" value="3"/>
</dbReference>
<evidence type="ECO:0008006" key="8">
    <source>
        <dbReference type="Google" id="ProtNLM"/>
    </source>
</evidence>
<reference evidence="6" key="1">
    <citation type="submission" date="2021-03" db="EMBL/GenBank/DDBJ databases">
        <title>Comparative genomics and phylogenomic investigation of the class Geoglossomycetes provide insights into ecological specialization and systematics.</title>
        <authorList>
            <person name="Melie T."/>
            <person name="Pirro S."/>
            <person name="Miller A.N."/>
            <person name="Quandt A."/>
        </authorList>
    </citation>
    <scope>NUCLEOTIDE SEQUENCE</scope>
    <source>
        <strain evidence="6">GBOQ0MN5Z8</strain>
    </source>
</reference>
<organism evidence="6 7">
    <name type="scientific">Glutinoglossum americanum</name>
    <dbReference type="NCBI Taxonomy" id="1670608"/>
    <lineage>
        <taxon>Eukaryota</taxon>
        <taxon>Fungi</taxon>
        <taxon>Dikarya</taxon>
        <taxon>Ascomycota</taxon>
        <taxon>Pezizomycotina</taxon>
        <taxon>Geoglossomycetes</taxon>
        <taxon>Geoglossales</taxon>
        <taxon>Geoglossaceae</taxon>
        <taxon>Glutinoglossum</taxon>
    </lineage>
</organism>
<feature type="domain" description="RSE1/DDB1/CPSF1 second beta-propeller" evidence="5">
    <location>
        <begin position="576"/>
        <end position="808"/>
    </location>
</feature>
<dbReference type="GO" id="GO:0005634">
    <property type="term" value="C:nucleus"/>
    <property type="evidence" value="ECO:0007669"/>
    <property type="project" value="UniProtKB-SubCell"/>
</dbReference>
<evidence type="ECO:0000256" key="1">
    <source>
        <dbReference type="ARBA" id="ARBA00004123"/>
    </source>
</evidence>
<dbReference type="InterPro" id="IPR050358">
    <property type="entry name" value="RSE1/DDB1/CFT1"/>
</dbReference>
<dbReference type="PANTHER" id="PTHR10644">
    <property type="entry name" value="DNA REPAIR/RNA PROCESSING CPSF FAMILY"/>
    <property type="match status" value="1"/>
</dbReference>
<keyword evidence="7" id="KW-1185">Reference proteome</keyword>
<comment type="subcellular location">
    <subcellularLocation>
        <location evidence="1">Nucleus</location>
    </subcellularLocation>
</comment>
<dbReference type="GO" id="GO:0003676">
    <property type="term" value="F:nucleic acid binding"/>
    <property type="evidence" value="ECO:0007669"/>
    <property type="project" value="InterPro"/>
</dbReference>
<evidence type="ECO:0000259" key="4">
    <source>
        <dbReference type="Pfam" id="PF10433"/>
    </source>
</evidence>
<protein>
    <recommendedName>
        <fullName evidence="8">Cleavage/polyadenylation specificity factor A subunit N-terminal domain-containing protein</fullName>
    </recommendedName>
</protein>
<evidence type="ECO:0000259" key="5">
    <source>
        <dbReference type="Pfam" id="PF23726"/>
    </source>
</evidence>
<sequence length="1370" mass="153483">MSFETRVLVDGAWVTRTVDLQTVLDLDREASPRTRPQLPMPNGDPPNMGVLTKTLVRSPVVLWIIPARIRHEDKNDVLFIGLMHAELYQEKFVQIRELHFDGHLRDIAIKTDFGSSIRHAQVFGTPRKPTTRGLDAVIKKELEAGLEAVNGSQSWTRDKHGKAGLELPMVPPQILVLTLESADIVFLFAYHTIGPNSRVEFFTCQRSLPGGRSFLEKLGEIIAVDPKSRALAVAACENTFTLYSLQSMAEIRSKVERNGELDARGFNPIKEVSWCHSEARSLVQNTELFVLQERHFLVEGIILKMEFLYPAPDDEQQVILLLCVHRDQRTRLLVYEWDVSHPLHTVKRHGNHGLRLSDRDRMPLLLIPLTISPAFLLVSECTIAVYKLEDVLEGGSKPRFRGEFPKDPKDPVAGRLPTAWARPVRTERYASKHDDIFISREDGLVLFAEINSDDPFHLHASMCAGPLGCNIDTAFASLDLGMNRDDLLIAGGDMSVGGLYLVRPRQDPEFVESVSNWTPIADFVAADVRTGNSKREIVHKSNSRRDRIFACTGRGAHGCVTELQFGMEARIGTFSEYLPGINQIWSFPDLAGSGTLFLFSFPLRSSLLHMSADWSDIQEMDEDTSGMHLECRTLAAGAFGDHIVQITERSVFVYQQQRSLTSPTVMCFTSHVDPTEEKFVSAAFEESTYSIITAVERDGEYQLQATRVVTRDGRGTLCVFVGARERRSSLQIFRLDLDLGLKHIVDQDFSSLPITANSIMADEFPICHSVAVVEDTNHRPTPQSSGLILLCGLRGGMLVIFDITLDHFVHDLYSDVSIKPRGEIRIGETSVTIVSDIAKPSSAFIICGPDLCRLELNESKSTPVSVSNVWFTDRNEPCYKQSPITAITRMHQQLQIGDDGQDRSVVCVSGNKLIISKLDETLGTITRHISVDDTPRRVLYSKFLNLLVVAISETKSRPAAQGHSYRPEGSNEIMSSLKFIHPDSSGQILLHRPLQNNNISESGERNSSGRIFGLMDWEVTHQDKTYHYILVNTGTLNTHNSLRECGNISILTVKHKNGELEYRQRHVINRDKPVFSVAAYGSCSLVFGSGTRVCYQKLLVEEKRFGAPVEHNLRSSIVHISVKEPFIYASTASDSLSILSWDGTKLVPQFSDEVARSGLYHLTLPTENVTLATDKEGTVTGRRHEAAAVSIFEAEMPGSIVRLKLASVRPPWWPRVEYPAVYTVMGESGRKMDIIGTTIDGSLIQFTLLHSAAWRLLRFIQNLCMRNANICPFDNDGARSHIEPQQHKRFMHVDGDILMRLFEAGREELDRMLMIEPKADLDGVNFTDFDSAAARVDRFRELVFLVLKGFENDPVGGAMECLKDFLQPIL</sequence>
<name>A0A9P8L1X6_9PEZI</name>
<dbReference type="Pfam" id="PF23726">
    <property type="entry name" value="Beta-prop_RSE1_2nd"/>
    <property type="match status" value="1"/>
</dbReference>
<comment type="caution">
    <text evidence="6">The sequence shown here is derived from an EMBL/GenBank/DDBJ whole genome shotgun (WGS) entry which is preliminary data.</text>
</comment>
<dbReference type="EMBL" id="JAGHQL010000124">
    <property type="protein sequence ID" value="KAH0538052.1"/>
    <property type="molecule type" value="Genomic_DNA"/>
</dbReference>
<evidence type="ECO:0000313" key="6">
    <source>
        <dbReference type="EMBL" id="KAH0538052.1"/>
    </source>
</evidence>
<dbReference type="InterPro" id="IPR004871">
    <property type="entry name" value="RSE1/DDB1/CPSF1_C"/>
</dbReference>
<dbReference type="Pfam" id="PF10433">
    <property type="entry name" value="Beta-prop_RSE1_1st"/>
    <property type="match status" value="1"/>
</dbReference>
<dbReference type="InterPro" id="IPR058543">
    <property type="entry name" value="Beta-prop_RSE1/DDB1/CPSF1_2nd"/>
</dbReference>
<keyword evidence="2" id="KW-0539">Nucleus</keyword>
<accession>A0A9P8L1X6</accession>
<dbReference type="Proteomes" id="UP000698800">
    <property type="component" value="Unassembled WGS sequence"/>
</dbReference>
<dbReference type="OrthoDB" id="20774at2759"/>
<dbReference type="Pfam" id="PF03178">
    <property type="entry name" value="CPSF_A"/>
    <property type="match status" value="1"/>
</dbReference>
<gene>
    <name evidence="6" type="ORF">FGG08_005314</name>
</gene>
<proteinExistence type="predicted"/>
<evidence type="ECO:0000313" key="7">
    <source>
        <dbReference type="Proteomes" id="UP000698800"/>
    </source>
</evidence>
<feature type="domain" description="RSE1/DDB1/CPSF1 C-terminal" evidence="3">
    <location>
        <begin position="1010"/>
        <end position="1300"/>
    </location>
</feature>
<evidence type="ECO:0000256" key="2">
    <source>
        <dbReference type="ARBA" id="ARBA00023242"/>
    </source>
</evidence>
<evidence type="ECO:0000259" key="3">
    <source>
        <dbReference type="Pfam" id="PF03178"/>
    </source>
</evidence>
<feature type="domain" description="RSE1/DDB1/CPSF1 first beta-propeller" evidence="4">
    <location>
        <begin position="61"/>
        <end position="514"/>
    </location>
</feature>
<dbReference type="InterPro" id="IPR015943">
    <property type="entry name" value="WD40/YVTN_repeat-like_dom_sf"/>
</dbReference>